<dbReference type="Gene3D" id="3.20.20.140">
    <property type="entry name" value="Metal-dependent hydrolases"/>
    <property type="match status" value="1"/>
</dbReference>
<feature type="domain" description="Amidohydrolase 3" evidence="1">
    <location>
        <begin position="101"/>
        <end position="386"/>
    </location>
</feature>
<name>A0A438MDZ3_9ACTN</name>
<dbReference type="Pfam" id="PF07969">
    <property type="entry name" value="Amidohydro_3"/>
    <property type="match status" value="1"/>
</dbReference>
<dbReference type="InterPro" id="IPR052349">
    <property type="entry name" value="Metallo-hydrolase_Enzymes"/>
</dbReference>
<gene>
    <name evidence="2" type="ORF">EDD27_6667</name>
</gene>
<organism evidence="2 3">
    <name type="scientific">Nonomuraea polychroma</name>
    <dbReference type="NCBI Taxonomy" id="46176"/>
    <lineage>
        <taxon>Bacteria</taxon>
        <taxon>Bacillati</taxon>
        <taxon>Actinomycetota</taxon>
        <taxon>Actinomycetes</taxon>
        <taxon>Streptosporangiales</taxon>
        <taxon>Streptosporangiaceae</taxon>
        <taxon>Nonomuraea</taxon>
    </lineage>
</organism>
<evidence type="ECO:0000259" key="1">
    <source>
        <dbReference type="Pfam" id="PF07969"/>
    </source>
</evidence>
<evidence type="ECO:0000313" key="3">
    <source>
        <dbReference type="Proteomes" id="UP000284824"/>
    </source>
</evidence>
<dbReference type="SUPFAM" id="SSF51556">
    <property type="entry name" value="Metallo-dependent hydrolases"/>
    <property type="match status" value="1"/>
</dbReference>
<protein>
    <submittedName>
        <fullName evidence="2">Cytosine deaminase</fullName>
    </submittedName>
</protein>
<dbReference type="Gene3D" id="2.30.40.10">
    <property type="entry name" value="Urease, subunit C, domain 1"/>
    <property type="match status" value="1"/>
</dbReference>
<dbReference type="NCBIfam" id="NF004636">
    <property type="entry name" value="PRK05985.1"/>
    <property type="match status" value="1"/>
</dbReference>
<sequence length="388" mass="40895">MTDVLLRGGLPWGLGAAADILVRDGLIHHVGQGIDARDDALVVDIAGQLVLPGLVEAHCHLDKTLYGGPWVPHSADDTLAGRIGNDLGRRAELGVPSVERIGALLERMSAAGTTHVRTHTDIDPLVGLRGVEAVREAAARSPVEVRQVAFPQHGLLINPGTAELLEEALKSGVEAVGGLDPAGIDRDPVRHLDLIFGLAERYGAHVDIHLHDGGSLGGWELELISERTKVLGLGGRVTVSHAYALGQLDDAYQDRLIQGFAEAGVALATAAVYSFPVPPVKKLRAAGVTVACGHDGIRDLWGPYGSGDMLERAMHVAYRSTFRRDADIELALEAATYGGARVLGLEGYGLTEGDRADLVVVPCASAAEAVVVHPARTLVMKDGVVLHN</sequence>
<dbReference type="Proteomes" id="UP000284824">
    <property type="component" value="Unassembled WGS sequence"/>
</dbReference>
<accession>A0A438MDZ3</accession>
<proteinExistence type="predicted"/>
<dbReference type="PANTHER" id="PTHR32027:SF9">
    <property type="entry name" value="BLL3847 PROTEIN"/>
    <property type="match status" value="1"/>
</dbReference>
<dbReference type="RefSeq" id="WP_127935810.1">
    <property type="nucleotide sequence ID" value="NZ_SAUN01000001.1"/>
</dbReference>
<dbReference type="PANTHER" id="PTHR32027">
    <property type="entry name" value="CYTOSINE DEAMINASE"/>
    <property type="match status" value="1"/>
</dbReference>
<dbReference type="GO" id="GO:0016814">
    <property type="term" value="F:hydrolase activity, acting on carbon-nitrogen (but not peptide) bonds, in cyclic amidines"/>
    <property type="evidence" value="ECO:0007669"/>
    <property type="project" value="TreeGrafter"/>
</dbReference>
<dbReference type="OrthoDB" id="3366604at2"/>
<dbReference type="CDD" id="cd01293">
    <property type="entry name" value="Bact_CD"/>
    <property type="match status" value="1"/>
</dbReference>
<dbReference type="InterPro" id="IPR013108">
    <property type="entry name" value="Amidohydro_3"/>
</dbReference>
<evidence type="ECO:0000313" key="2">
    <source>
        <dbReference type="EMBL" id="RVX43954.1"/>
    </source>
</evidence>
<dbReference type="AlphaFoldDB" id="A0A438MDZ3"/>
<dbReference type="InterPro" id="IPR032466">
    <property type="entry name" value="Metal_Hydrolase"/>
</dbReference>
<keyword evidence="3" id="KW-1185">Reference proteome</keyword>
<comment type="caution">
    <text evidence="2">The sequence shown here is derived from an EMBL/GenBank/DDBJ whole genome shotgun (WGS) entry which is preliminary data.</text>
</comment>
<reference evidence="2 3" key="1">
    <citation type="submission" date="2019-01" db="EMBL/GenBank/DDBJ databases">
        <title>Sequencing the genomes of 1000 actinobacteria strains.</title>
        <authorList>
            <person name="Klenk H.-P."/>
        </authorList>
    </citation>
    <scope>NUCLEOTIDE SEQUENCE [LARGE SCALE GENOMIC DNA]</scope>
    <source>
        <strain evidence="2 3">DSM 43925</strain>
    </source>
</reference>
<dbReference type="EMBL" id="SAUN01000001">
    <property type="protein sequence ID" value="RVX43954.1"/>
    <property type="molecule type" value="Genomic_DNA"/>
</dbReference>
<dbReference type="SUPFAM" id="SSF51338">
    <property type="entry name" value="Composite domain of metallo-dependent hydrolases"/>
    <property type="match status" value="1"/>
</dbReference>
<dbReference type="InterPro" id="IPR011059">
    <property type="entry name" value="Metal-dep_hydrolase_composite"/>
</dbReference>